<evidence type="ECO:0000313" key="3">
    <source>
        <dbReference type="EMBL" id="KAF9446457.1"/>
    </source>
</evidence>
<dbReference type="SUPFAM" id="SSF49879">
    <property type="entry name" value="SMAD/FHA domain"/>
    <property type="match status" value="1"/>
</dbReference>
<feature type="compositionally biased region" description="Basic and acidic residues" evidence="1">
    <location>
        <begin position="414"/>
        <end position="425"/>
    </location>
</feature>
<gene>
    <name evidence="3" type="ORF">P691DRAFT_708518</name>
</gene>
<dbReference type="Gene3D" id="2.60.200.20">
    <property type="match status" value="1"/>
</dbReference>
<protein>
    <recommendedName>
        <fullName evidence="2">FHA domain-containing protein</fullName>
    </recommendedName>
</protein>
<feature type="region of interest" description="Disordered" evidence="1">
    <location>
        <begin position="169"/>
        <end position="199"/>
    </location>
</feature>
<evidence type="ECO:0000313" key="4">
    <source>
        <dbReference type="Proteomes" id="UP000807342"/>
    </source>
</evidence>
<feature type="compositionally biased region" description="Basic and acidic residues" evidence="1">
    <location>
        <begin position="497"/>
        <end position="522"/>
    </location>
</feature>
<proteinExistence type="predicted"/>
<feature type="compositionally biased region" description="Acidic residues" evidence="1">
    <location>
        <begin position="353"/>
        <end position="377"/>
    </location>
</feature>
<feature type="compositionally biased region" description="Polar residues" evidence="1">
    <location>
        <begin position="482"/>
        <end position="496"/>
    </location>
</feature>
<feature type="compositionally biased region" description="Basic and acidic residues" evidence="1">
    <location>
        <begin position="294"/>
        <end position="307"/>
    </location>
</feature>
<comment type="caution">
    <text evidence="3">The sequence shown here is derived from an EMBL/GenBank/DDBJ whole genome shotgun (WGS) entry which is preliminary data.</text>
</comment>
<feature type="compositionally biased region" description="Basic and acidic residues" evidence="1">
    <location>
        <begin position="987"/>
        <end position="998"/>
    </location>
</feature>
<dbReference type="Proteomes" id="UP000807342">
    <property type="component" value="Unassembled WGS sequence"/>
</dbReference>
<name>A0A9P5XAL2_9AGAR</name>
<dbReference type="Pfam" id="PF00498">
    <property type="entry name" value="FHA"/>
    <property type="match status" value="1"/>
</dbReference>
<dbReference type="AlphaFoldDB" id="A0A9P5XAL2"/>
<sequence>MDTTGFTQVGRYGTLSLMKKQEPNTVVTAFGIDTEELTFGRDISCSVRLYYPDVNLVHCKIVFEERKAFLIVLGSAGLLVDGCRVYPNGTPEGQPTTIPLSNNSEIEIHNKRFRFSYPPKEIRATLLATPARPNRKLRLSMIHSAQVFSPRPSKDPRENLRILKSPMKNAFRSPTKPSALFQSPVTSGLDDNDDEEEEEEIILVDGNHPRVVEEDKDLVILEDVDVPVPPLIQVQPPKTPQRRRSQSLHRAVLIRSAHRAVIEHERQQRQEEEEREEEMEVLDTIASDEINPQEDDHTGEPDEHEYPPSDGETDSDEDAAEEEGGQEQRKPLWRKSLERLWPFRSTSPPDAEAANEEEAEQEEQEENSEEEVGEDERNEAQDQPEALPSLAQATPIRRPLGSFMTPQVTQKPAPFDRGDSLEPSRGRLGGGPPVRYSMGGEARRVPLEPLWRVKDIVIPLKEDEDESNQPPSVVESRLPGTPRQSNIGQPQASPSRSRLEISAEERKAIQERRRSALREVDTHSYFSGGIPGMSPSKEKAFASPTKPGFNDDANNPFWPVSPTKRGSISPVKDIERRLSTDEEDEKLDTRSLLERMKETVEGMKRRRSTIGISAPSPAKPSSSSSNVFEGVAYTPLVHTSSEDQNDIEKENDASAMDIDEPFPLLRSPSKNPVPLEIQIDEEPTYESVVDNTPTVPVIVEEAIVDEQPHLQEEAAQPEPETSQLQVPLGRSRIRSRSPQPPAEAPKATTSRRTRKPTAELEETQEVPAIEVSKHAIPKATKPTGQEPPAPPPAGVAPTRRVRKPTVEPEDPQPTRRGRKTPTIVEAPAPTVKRSTRNVVVKEEKAAAVPAPARRGRPPKATTATATATATTSGQSDDNAKRSTMRGRGTRVVPTEADNGDGDDPLDAFNTSEEVPTEDPPPAPIPAKTAAKTRKPRTAMKQEEETTEVLKTTITKSRTAGTAAKTPAPTRGRPRKTPATAPAATQVKGDKENAPRARPADGPSGKTAAGDTDEGVVVKVKTTRKTRTATVKQEVEDAAQPKARATRATRARTTTT</sequence>
<feature type="compositionally biased region" description="Pro residues" evidence="1">
    <location>
        <begin position="785"/>
        <end position="794"/>
    </location>
</feature>
<accession>A0A9P5XAL2</accession>
<evidence type="ECO:0000256" key="1">
    <source>
        <dbReference type="SAM" id="MobiDB-lite"/>
    </source>
</evidence>
<dbReference type="EMBL" id="MU151244">
    <property type="protein sequence ID" value="KAF9446457.1"/>
    <property type="molecule type" value="Genomic_DNA"/>
</dbReference>
<feature type="compositionally biased region" description="Basic and acidic residues" evidence="1">
    <location>
        <begin position="587"/>
        <end position="603"/>
    </location>
</feature>
<reference evidence="3" key="1">
    <citation type="submission" date="2020-11" db="EMBL/GenBank/DDBJ databases">
        <authorList>
            <consortium name="DOE Joint Genome Institute"/>
            <person name="Ahrendt S."/>
            <person name="Riley R."/>
            <person name="Andreopoulos W."/>
            <person name="Labutti K."/>
            <person name="Pangilinan J."/>
            <person name="Ruiz-Duenas F.J."/>
            <person name="Barrasa J.M."/>
            <person name="Sanchez-Garcia M."/>
            <person name="Camarero S."/>
            <person name="Miyauchi S."/>
            <person name="Serrano A."/>
            <person name="Linde D."/>
            <person name="Babiker R."/>
            <person name="Drula E."/>
            <person name="Ayuso-Fernandez I."/>
            <person name="Pacheco R."/>
            <person name="Padilla G."/>
            <person name="Ferreira P."/>
            <person name="Barriuso J."/>
            <person name="Kellner H."/>
            <person name="Castanera R."/>
            <person name="Alfaro M."/>
            <person name="Ramirez L."/>
            <person name="Pisabarro A.G."/>
            <person name="Kuo A."/>
            <person name="Tritt A."/>
            <person name="Lipzen A."/>
            <person name="He G."/>
            <person name="Yan M."/>
            <person name="Ng V."/>
            <person name="Cullen D."/>
            <person name="Martin F."/>
            <person name="Rosso M.-N."/>
            <person name="Henrissat B."/>
            <person name="Hibbett D."/>
            <person name="Martinez A.T."/>
            <person name="Grigoriev I.V."/>
        </authorList>
    </citation>
    <scope>NUCLEOTIDE SEQUENCE</scope>
    <source>
        <strain evidence="3">MF-IS2</strain>
    </source>
</reference>
<evidence type="ECO:0000259" key="2">
    <source>
        <dbReference type="PROSITE" id="PS50006"/>
    </source>
</evidence>
<feature type="compositionally biased region" description="Basic and acidic residues" evidence="1">
    <location>
        <begin position="262"/>
        <end position="272"/>
    </location>
</feature>
<feature type="compositionally biased region" description="Acidic residues" evidence="1">
    <location>
        <begin position="190"/>
        <end position="199"/>
    </location>
</feature>
<dbReference type="InterPro" id="IPR000253">
    <property type="entry name" value="FHA_dom"/>
</dbReference>
<dbReference type="SMART" id="SM00240">
    <property type="entry name" value="FHA"/>
    <property type="match status" value="1"/>
</dbReference>
<feature type="compositionally biased region" description="Basic and acidic residues" evidence="1">
    <location>
        <begin position="326"/>
        <end position="338"/>
    </location>
</feature>
<feature type="domain" description="FHA" evidence="2">
    <location>
        <begin position="37"/>
        <end position="85"/>
    </location>
</feature>
<dbReference type="PROSITE" id="PS50006">
    <property type="entry name" value="FHA_DOMAIN"/>
    <property type="match status" value="1"/>
</dbReference>
<dbReference type="InterPro" id="IPR008984">
    <property type="entry name" value="SMAD_FHA_dom_sf"/>
</dbReference>
<feature type="region of interest" description="Disordered" evidence="1">
    <location>
        <begin position="460"/>
        <end position="671"/>
    </location>
</feature>
<organism evidence="3 4">
    <name type="scientific">Macrolepiota fuliginosa MF-IS2</name>
    <dbReference type="NCBI Taxonomy" id="1400762"/>
    <lineage>
        <taxon>Eukaryota</taxon>
        <taxon>Fungi</taxon>
        <taxon>Dikarya</taxon>
        <taxon>Basidiomycota</taxon>
        <taxon>Agaricomycotina</taxon>
        <taxon>Agaricomycetes</taxon>
        <taxon>Agaricomycetidae</taxon>
        <taxon>Agaricales</taxon>
        <taxon>Agaricineae</taxon>
        <taxon>Agaricaceae</taxon>
        <taxon>Macrolepiota</taxon>
    </lineage>
</organism>
<feature type="compositionally biased region" description="Acidic residues" evidence="1">
    <location>
        <begin position="311"/>
        <end position="325"/>
    </location>
</feature>
<dbReference type="OrthoDB" id="6288785at2759"/>
<feature type="compositionally biased region" description="Low complexity" evidence="1">
    <location>
        <begin position="613"/>
        <end position="625"/>
    </location>
</feature>
<feature type="region of interest" description="Disordered" evidence="1">
    <location>
        <begin position="701"/>
        <end position="1055"/>
    </location>
</feature>
<feature type="compositionally biased region" description="Low complexity" evidence="1">
    <location>
        <begin position="846"/>
        <end position="871"/>
    </location>
</feature>
<feature type="region of interest" description="Disordered" evidence="1">
    <location>
        <begin position="262"/>
        <end position="440"/>
    </location>
</feature>
<feature type="compositionally biased region" description="Low complexity" evidence="1">
    <location>
        <begin position="957"/>
        <end position="984"/>
    </location>
</feature>
<keyword evidence="4" id="KW-1185">Reference proteome</keyword>